<organism evidence="8 9">
    <name type="scientific">Leptotrombidium deliense</name>
    <dbReference type="NCBI Taxonomy" id="299467"/>
    <lineage>
        <taxon>Eukaryota</taxon>
        <taxon>Metazoa</taxon>
        <taxon>Ecdysozoa</taxon>
        <taxon>Arthropoda</taxon>
        <taxon>Chelicerata</taxon>
        <taxon>Arachnida</taxon>
        <taxon>Acari</taxon>
        <taxon>Acariformes</taxon>
        <taxon>Trombidiformes</taxon>
        <taxon>Prostigmata</taxon>
        <taxon>Anystina</taxon>
        <taxon>Parasitengona</taxon>
        <taxon>Trombiculoidea</taxon>
        <taxon>Trombiculidae</taxon>
        <taxon>Leptotrombidium</taxon>
    </lineage>
</organism>
<proteinExistence type="inferred from homology"/>
<gene>
    <name evidence="8" type="ORF">B4U80_09095</name>
</gene>
<feature type="compositionally biased region" description="Low complexity" evidence="7">
    <location>
        <begin position="12"/>
        <end position="26"/>
    </location>
</feature>
<protein>
    <submittedName>
        <fullName evidence="8">Armadillo repeat protein deleted in velo-cardio-facial syndrome-like protein</fullName>
    </submittedName>
</protein>
<feature type="region of interest" description="Disordered" evidence="7">
    <location>
        <begin position="1"/>
        <end position="28"/>
    </location>
</feature>
<feature type="compositionally biased region" description="Polar residues" evidence="7">
    <location>
        <begin position="802"/>
        <end position="819"/>
    </location>
</feature>
<comment type="subcellular location">
    <subcellularLocation>
        <location evidence="1">Cell junction</location>
    </subcellularLocation>
</comment>
<dbReference type="InterPro" id="IPR028435">
    <property type="entry name" value="Plakophilin/d_Catenin"/>
</dbReference>
<evidence type="ECO:0000256" key="5">
    <source>
        <dbReference type="ARBA" id="ARBA00022949"/>
    </source>
</evidence>
<dbReference type="GO" id="GO:0005912">
    <property type="term" value="C:adherens junction"/>
    <property type="evidence" value="ECO:0007669"/>
    <property type="project" value="TreeGrafter"/>
</dbReference>
<dbReference type="OrthoDB" id="3245100at2759"/>
<dbReference type="PROSITE" id="PS50176">
    <property type="entry name" value="ARM_REPEAT"/>
    <property type="match status" value="3"/>
</dbReference>
<reference evidence="8 9" key="1">
    <citation type="journal article" date="2018" name="Gigascience">
        <title>Genomes of trombidid mites reveal novel predicted allergens and laterally-transferred genes associated with secondary metabolism.</title>
        <authorList>
            <person name="Dong X."/>
            <person name="Chaisiri K."/>
            <person name="Xia D."/>
            <person name="Armstrong S.D."/>
            <person name="Fang Y."/>
            <person name="Donnelly M.J."/>
            <person name="Kadowaki T."/>
            <person name="McGarry J.W."/>
            <person name="Darby A.C."/>
            <person name="Makepeace B.L."/>
        </authorList>
    </citation>
    <scope>NUCLEOTIDE SEQUENCE [LARGE SCALE GENOMIC DNA]</scope>
    <source>
        <strain evidence="8">UoL-UT</strain>
    </source>
</reference>
<dbReference type="Pfam" id="PF00514">
    <property type="entry name" value="Arm"/>
    <property type="match status" value="4"/>
</dbReference>
<dbReference type="VEuPathDB" id="VectorBase:LDEU002365"/>
<dbReference type="PANTHER" id="PTHR10372:SF27">
    <property type="entry name" value="ADHERENS JUNCTION PROTEIN P120"/>
    <property type="match status" value="1"/>
</dbReference>
<feature type="compositionally biased region" description="Polar residues" evidence="7">
    <location>
        <begin position="693"/>
        <end position="717"/>
    </location>
</feature>
<dbReference type="STRING" id="299467.A0A443SQ77"/>
<dbReference type="GO" id="GO:0005634">
    <property type="term" value="C:nucleus"/>
    <property type="evidence" value="ECO:0007669"/>
    <property type="project" value="TreeGrafter"/>
</dbReference>
<evidence type="ECO:0000313" key="8">
    <source>
        <dbReference type="EMBL" id="RWS29674.1"/>
    </source>
</evidence>
<dbReference type="InterPro" id="IPR016024">
    <property type="entry name" value="ARM-type_fold"/>
</dbReference>
<keyword evidence="4" id="KW-0130">Cell adhesion</keyword>
<accession>A0A443SQ77</accession>
<dbReference type="GO" id="GO:0005737">
    <property type="term" value="C:cytoplasm"/>
    <property type="evidence" value="ECO:0007669"/>
    <property type="project" value="TreeGrafter"/>
</dbReference>
<feature type="repeat" description="ARM" evidence="6">
    <location>
        <begin position="208"/>
        <end position="253"/>
    </location>
</feature>
<evidence type="ECO:0000256" key="3">
    <source>
        <dbReference type="ARBA" id="ARBA00022737"/>
    </source>
</evidence>
<dbReference type="SUPFAM" id="SSF48371">
    <property type="entry name" value="ARM repeat"/>
    <property type="match status" value="1"/>
</dbReference>
<feature type="compositionally biased region" description="Low complexity" evidence="7">
    <location>
        <begin position="470"/>
        <end position="479"/>
    </location>
</feature>
<feature type="compositionally biased region" description="Polar residues" evidence="7">
    <location>
        <begin position="457"/>
        <end position="469"/>
    </location>
</feature>
<dbReference type="PANTHER" id="PTHR10372">
    <property type="entry name" value="PLAKOPHILLIN-RELATED"/>
    <property type="match status" value="1"/>
</dbReference>
<feature type="region of interest" description="Disordered" evidence="7">
    <location>
        <begin position="447"/>
        <end position="480"/>
    </location>
</feature>
<dbReference type="InterPro" id="IPR000225">
    <property type="entry name" value="Armadillo"/>
</dbReference>
<evidence type="ECO:0000256" key="2">
    <source>
        <dbReference type="ARBA" id="ARBA00005462"/>
    </source>
</evidence>
<evidence type="ECO:0000313" key="9">
    <source>
        <dbReference type="Proteomes" id="UP000288716"/>
    </source>
</evidence>
<evidence type="ECO:0000256" key="1">
    <source>
        <dbReference type="ARBA" id="ARBA00004282"/>
    </source>
</evidence>
<feature type="repeat" description="ARM" evidence="6">
    <location>
        <begin position="542"/>
        <end position="579"/>
    </location>
</feature>
<dbReference type="GO" id="GO:0098609">
    <property type="term" value="P:cell-cell adhesion"/>
    <property type="evidence" value="ECO:0007669"/>
    <property type="project" value="InterPro"/>
</dbReference>
<keyword evidence="5" id="KW-0965">Cell junction</keyword>
<keyword evidence="3" id="KW-0677">Repeat</keyword>
<dbReference type="GO" id="GO:0005886">
    <property type="term" value="C:plasma membrane"/>
    <property type="evidence" value="ECO:0007669"/>
    <property type="project" value="TreeGrafter"/>
</dbReference>
<dbReference type="AlphaFoldDB" id="A0A443SQ77"/>
<comment type="similarity">
    <text evidence="2">Belongs to the beta-catenin family.</text>
</comment>
<evidence type="ECO:0000256" key="7">
    <source>
        <dbReference type="SAM" id="MobiDB-lite"/>
    </source>
</evidence>
<dbReference type="EMBL" id="NCKV01000809">
    <property type="protein sequence ID" value="RWS29674.1"/>
    <property type="molecule type" value="Genomic_DNA"/>
</dbReference>
<evidence type="ECO:0000256" key="4">
    <source>
        <dbReference type="ARBA" id="ARBA00022889"/>
    </source>
</evidence>
<keyword evidence="9" id="KW-1185">Reference proteome</keyword>
<feature type="region of interest" description="Disordered" evidence="7">
    <location>
        <begin position="693"/>
        <end position="724"/>
    </location>
</feature>
<dbReference type="Gene3D" id="1.25.10.10">
    <property type="entry name" value="Leucine-rich Repeat Variant"/>
    <property type="match status" value="1"/>
</dbReference>
<feature type="region of interest" description="Disordered" evidence="7">
    <location>
        <begin position="796"/>
        <end position="841"/>
    </location>
</feature>
<dbReference type="Proteomes" id="UP000288716">
    <property type="component" value="Unassembled WGS sequence"/>
</dbReference>
<sequence length="841" mass="92832">MDYHNYQEYPITSTTPSMTSESPTSMRRGSLIHNTNSAIAQPNFDDLDPSLAYRNSGAVLPQSGYDELDVTLQFPQYQQHSPYGYTTGAHHAPNAFNPYEHQPPQGYLDRRQSYDDHNTYQSGALIAHQSRGAFEDQENGLRTVPQGLLAETASEVSGDSVRWRDPDLHEVIEFLGHPNSLIRANAAAYLQHLCFMDDGMKQKARALGSIPALINLLNQEIPEVEKNACGALRNLSYGRQNDENKKAIRNAGGIASLVRLLRKTTDSELKELVTGILWNLSSCEDLKRAILDEALTVLVNHIMIPQSGWDRNNIVAESAYGGTNGSGHSEMYWSTVFRNASGVLRNISSAGDYARKKLRECDGLVDSLLYLVRTAIGKSDVDNKSIENCVCVLRNLSYRCQEVIDPEYDKHFVNHQNDSSLSPSSSRAAAIMGSVGSKVGDNLGCFGGSKKKKDTPITPTEQHQPLTGNSTTTPTIPSRPRLEPVRGMELLWQPEVVQPYLALLSECSNPETLEAAAGAIQNLSACYWQPSVDIRAAVRKEKGLPILVELLRMEVDRVVCAVATALRNLAMDQRNKELIGKYAMRDLVSKLPNGNQQHDGGTSDDTIAAVLATLNEVISNNADFAKSLVEADGMERLLFIIKNKQKFSPRVFKFTSQLLFNMWQHVELREVYRKAGYKESHFLVRPMITRNSSGGNILQSPTSANNTLSRPMSTQGGTKYEDRTLPRGGGAMLQMNRPEELPLSDVGQVGRVPDGVISPGHQRHRPPVGGVAIYPPGVTYIHGPLSEPVYAQVNRERKKGTQRGTDSSSTQALLGSENNYAYDPNNEPIYHPSMPAGDSWV</sequence>
<feature type="repeat" description="ARM" evidence="6">
    <location>
        <begin position="252"/>
        <end position="295"/>
    </location>
</feature>
<name>A0A443SQ77_9ACAR</name>
<dbReference type="SMART" id="SM00185">
    <property type="entry name" value="ARM"/>
    <property type="match status" value="7"/>
</dbReference>
<comment type="caution">
    <text evidence="8">The sequence shown here is derived from an EMBL/GenBank/DDBJ whole genome shotgun (WGS) entry which is preliminary data.</text>
</comment>
<evidence type="ECO:0000256" key="6">
    <source>
        <dbReference type="PROSITE-ProRule" id="PRU00259"/>
    </source>
</evidence>
<dbReference type="InterPro" id="IPR011989">
    <property type="entry name" value="ARM-like"/>
</dbReference>